<dbReference type="AlphaFoldDB" id="A0AAW7JWJ9"/>
<sequence>MISSKPPSYESSSSFPLLNSNAPPTYQQAMLMEKAKDIKPTIMLMVGKINEISNNGPVASFIYTDIKPRLKWQETQQLIKSLERITVEGSFDEIVKANKAAFNGVDALIKTIQESEKNLISQLYKHQKHPVKYDTLEERNDRIDDIEQRINTGKEAEHEIKIISKHSRYLAEIVGDKI</sequence>
<gene>
    <name evidence="1" type="ORF">QVN42_08325</name>
</gene>
<comment type="caution">
    <text evidence="1">The sequence shown here is derived from an EMBL/GenBank/DDBJ whole genome shotgun (WGS) entry which is preliminary data.</text>
</comment>
<evidence type="ECO:0000313" key="1">
    <source>
        <dbReference type="EMBL" id="MDN0087398.1"/>
    </source>
</evidence>
<dbReference type="EMBL" id="JAUEHU010000006">
    <property type="protein sequence ID" value="MDN0087398.1"/>
    <property type="molecule type" value="Genomic_DNA"/>
</dbReference>
<name>A0AAW7JWJ9_9GAMM</name>
<accession>A0AAW7JWJ9</accession>
<evidence type="ECO:0000313" key="2">
    <source>
        <dbReference type="Proteomes" id="UP001167864"/>
    </source>
</evidence>
<organism evidence="1 2">
    <name type="scientific">Yersinia nurmii</name>
    <dbReference type="NCBI Taxonomy" id="685706"/>
    <lineage>
        <taxon>Bacteria</taxon>
        <taxon>Pseudomonadati</taxon>
        <taxon>Pseudomonadota</taxon>
        <taxon>Gammaproteobacteria</taxon>
        <taxon>Enterobacterales</taxon>
        <taxon>Yersiniaceae</taxon>
        <taxon>Yersinia</taxon>
    </lineage>
</organism>
<dbReference type="RefSeq" id="WP_289817850.1">
    <property type="nucleotide sequence ID" value="NZ_JAUEHU010000006.1"/>
</dbReference>
<reference evidence="1" key="1">
    <citation type="submission" date="2023-06" db="EMBL/GenBank/DDBJ databases">
        <authorList>
            <person name="Polev D.E."/>
            <person name="Saitova A.T."/>
            <person name="Bogumilchik E.A."/>
            <person name="Kokorina G.I."/>
            <person name="Voskresenskaia E.A."/>
        </authorList>
    </citation>
    <scope>NUCLEOTIDE SEQUENCE</scope>
    <source>
        <strain evidence="1">2145 StPb PI</strain>
    </source>
</reference>
<protein>
    <submittedName>
        <fullName evidence="1">Uncharacterized protein</fullName>
    </submittedName>
</protein>
<proteinExistence type="predicted"/>
<dbReference type="Proteomes" id="UP001167864">
    <property type="component" value="Unassembled WGS sequence"/>
</dbReference>